<name>A0ABM1Q234_DROAR</name>
<dbReference type="RefSeq" id="XP_017873520.1">
    <property type="nucleotide sequence ID" value="XM_018018031.1"/>
</dbReference>
<evidence type="ECO:0000256" key="1">
    <source>
        <dbReference type="SAM" id="Phobius"/>
    </source>
</evidence>
<proteinExistence type="predicted"/>
<reference evidence="2" key="1">
    <citation type="journal article" date="1997" name="Nucleic Acids Res.">
        <title>tRNAscan-SE: a program for improved detection of transfer RNA genes in genomic sequence.</title>
        <authorList>
            <person name="Lowe T.M."/>
            <person name="Eddy S.R."/>
        </authorList>
    </citation>
    <scope>NUCLEOTIDE SEQUENCE [LARGE SCALE GENOMIC DNA]</scope>
</reference>
<organism evidence="2 3">
    <name type="scientific">Drosophila arizonae</name>
    <name type="common">Fruit fly</name>
    <dbReference type="NCBI Taxonomy" id="7263"/>
    <lineage>
        <taxon>Eukaryota</taxon>
        <taxon>Metazoa</taxon>
        <taxon>Ecdysozoa</taxon>
        <taxon>Arthropoda</taxon>
        <taxon>Hexapoda</taxon>
        <taxon>Insecta</taxon>
        <taxon>Pterygota</taxon>
        <taxon>Neoptera</taxon>
        <taxon>Endopterygota</taxon>
        <taxon>Diptera</taxon>
        <taxon>Brachycera</taxon>
        <taxon>Muscomorpha</taxon>
        <taxon>Ephydroidea</taxon>
        <taxon>Drosophilidae</taxon>
        <taxon>Drosophila</taxon>
    </lineage>
</organism>
<reference evidence="3" key="3">
    <citation type="submission" date="2025-08" db="UniProtKB">
        <authorList>
            <consortium name="RefSeq"/>
        </authorList>
    </citation>
    <scope>IDENTIFICATION</scope>
    <source>
        <tissue evidence="3">Whole organism</tissue>
    </source>
</reference>
<sequence length="183" mass="20845">MNPICKENINSPECQQWISEVYAHCNRLLADSQLEFWDEWWLNGQPVVSYQVPHLMSASECHTLKKQIEREIAAAAAASLKPELRFDLENVDSSWRLVIVIFVLCVALGIIGAMVWLLNTTLSRIARPDCGDCEYQGAGFRASRQSPRSFISFGNPCHPKTRYGPYRHNRLVVPRGACRAIRR</sequence>
<protein>
    <submittedName>
        <fullName evidence="3">Uncharacterized protein LOC108620971</fullName>
    </submittedName>
</protein>
<keyword evidence="1" id="KW-0472">Membrane</keyword>
<keyword evidence="1" id="KW-1133">Transmembrane helix</keyword>
<accession>A0ABM1Q234</accession>
<keyword evidence="2" id="KW-1185">Reference proteome</keyword>
<keyword evidence="1" id="KW-0812">Transmembrane</keyword>
<dbReference type="GeneID" id="108620971"/>
<reference evidence="2" key="2">
    <citation type="journal article" date="2016" name="G3 (Bethesda)">
        <title>Genome Evolution in Three Species of Cactophilic Drosophila.</title>
        <authorList>
            <person name="Sanchez-Flores A."/>
            <person name="Penazola F."/>
            <person name="Carpinteyro-Ponce J."/>
            <person name="Nazario-Yepiz N."/>
            <person name="Abreu-Goodger C."/>
            <person name="Machado C.A."/>
            <person name="Markow T.A."/>
        </authorList>
    </citation>
    <scope>NUCLEOTIDE SEQUENCE [LARGE SCALE GENOMIC DNA]</scope>
</reference>
<evidence type="ECO:0000313" key="3">
    <source>
        <dbReference type="RefSeq" id="XP_017873520.1"/>
    </source>
</evidence>
<feature type="transmembrane region" description="Helical" evidence="1">
    <location>
        <begin position="95"/>
        <end position="118"/>
    </location>
</feature>
<dbReference type="Proteomes" id="UP000694904">
    <property type="component" value="Chromosome 2"/>
</dbReference>
<evidence type="ECO:0000313" key="2">
    <source>
        <dbReference type="Proteomes" id="UP000694904"/>
    </source>
</evidence>
<gene>
    <name evidence="3" type="primary">LOC108620971</name>
</gene>